<keyword evidence="1" id="KW-0472">Membrane</keyword>
<evidence type="ECO:0008006" key="4">
    <source>
        <dbReference type="Google" id="ProtNLM"/>
    </source>
</evidence>
<reference evidence="2 3" key="1">
    <citation type="submission" date="2018-06" db="EMBL/GenBank/DDBJ databases">
        <title>Genomic Encyclopedia of Archaeal and Bacterial Type Strains, Phase II (KMG-II): from individual species to whole genera.</title>
        <authorList>
            <person name="Goeker M."/>
        </authorList>
    </citation>
    <scope>NUCLEOTIDE SEQUENCE [LARGE SCALE GENOMIC DNA]</scope>
    <source>
        <strain evidence="2 3">T4</strain>
    </source>
</reference>
<comment type="caution">
    <text evidence="2">The sequence shown here is derived from an EMBL/GenBank/DDBJ whole genome shotgun (WGS) entry which is preliminary data.</text>
</comment>
<evidence type="ECO:0000313" key="2">
    <source>
        <dbReference type="EMBL" id="PZV75749.1"/>
    </source>
</evidence>
<dbReference type="RefSeq" id="WP_111395132.1">
    <property type="nucleotide sequence ID" value="NZ_QKTX01000030.1"/>
</dbReference>
<accession>A0A326RI89</accession>
<dbReference type="AlphaFoldDB" id="A0A326RI89"/>
<dbReference type="Proteomes" id="UP000248917">
    <property type="component" value="Unassembled WGS sequence"/>
</dbReference>
<keyword evidence="1" id="KW-0812">Transmembrane</keyword>
<evidence type="ECO:0000256" key="1">
    <source>
        <dbReference type="SAM" id="Phobius"/>
    </source>
</evidence>
<sequence length="357" mass="40652">MDRKKLWITSAFSISILAVMWCFLDLQKPPTEHPVTSDLPDLKPQTVIFDTLRKNPMAEVTGINGLDSNDFQKRVRALAHDSIPKPWQVFSIYPENGAILPFYRIVAMYGNFYSKHMGILGRIPEEELLALYEEELRSWNQADSLTPSLPAVHYIAITAQKDPGKEGWYRLRMPENQIQKAIQLGRALDGITFLDVQVGHSTVEKEIPTLEKYLLEKDVHLGIDPEWSMKDGSVPGTKIGTLDAADINFAIEYLTHLVKENGLPPKVLVVHRFTRNMITNYQEIKATPQVQVVINMDGFGFPAKKVDSYRGFVGGMPVQFTGIKLFYLNDKLTPPYRLMTPAEILKLYPKPIYIQYQ</sequence>
<keyword evidence="3" id="KW-1185">Reference proteome</keyword>
<organism evidence="2 3">
    <name type="scientific">Algoriphagus aquaeductus</name>
    <dbReference type="NCBI Taxonomy" id="475299"/>
    <lineage>
        <taxon>Bacteria</taxon>
        <taxon>Pseudomonadati</taxon>
        <taxon>Bacteroidota</taxon>
        <taxon>Cytophagia</taxon>
        <taxon>Cytophagales</taxon>
        <taxon>Cyclobacteriaceae</taxon>
        <taxon>Algoriphagus</taxon>
    </lineage>
</organism>
<name>A0A326RI89_9BACT</name>
<dbReference type="EMBL" id="QKTX01000030">
    <property type="protein sequence ID" value="PZV75749.1"/>
    <property type="molecule type" value="Genomic_DNA"/>
</dbReference>
<evidence type="ECO:0000313" key="3">
    <source>
        <dbReference type="Proteomes" id="UP000248917"/>
    </source>
</evidence>
<gene>
    <name evidence="2" type="ORF">CLV31_1305</name>
</gene>
<feature type="transmembrane region" description="Helical" evidence="1">
    <location>
        <begin position="6"/>
        <end position="24"/>
    </location>
</feature>
<dbReference type="OrthoDB" id="9812120at2"/>
<keyword evidence="1" id="KW-1133">Transmembrane helix</keyword>
<protein>
    <recommendedName>
        <fullName evidence="4">Lipoprotein</fullName>
    </recommendedName>
</protein>
<proteinExistence type="predicted"/>